<sequence>MFDKVSLTKPALILAAKLSFSSLFLSLVNFSENPYIYLGTDSHYIKSISQVLAFVKHFG</sequence>
<reference evidence="1 2" key="1">
    <citation type="submission" date="2017-02" db="EMBL/GenBank/DDBJ databases">
        <title>Genome sequence of Microcystis aeruginosa KW.</title>
        <authorList>
            <person name="Oh H.-M."/>
            <person name="Ahn C.-Y."/>
            <person name="Jeong H."/>
            <person name="Srivastava A."/>
            <person name="Lee H.-G."/>
            <person name="Kang S.-R."/>
        </authorList>
    </citation>
    <scope>NUCLEOTIDE SEQUENCE [LARGE SCALE GENOMIC DNA]</scope>
    <source>
        <strain evidence="1 2">KW</strain>
    </source>
</reference>
<comment type="caution">
    <text evidence="1">The sequence shown here is derived from an EMBL/GenBank/DDBJ whole genome shotgun (WGS) entry which is preliminary data.</text>
</comment>
<name>A0A1V4BYE9_MICAE</name>
<accession>A0A1V4BYE9</accession>
<dbReference type="Proteomes" id="UP000189835">
    <property type="component" value="Unassembled WGS sequence"/>
</dbReference>
<dbReference type="EMBL" id="MVGR01000003">
    <property type="protein sequence ID" value="OPF19644.1"/>
    <property type="molecule type" value="Genomic_DNA"/>
</dbReference>
<proteinExistence type="predicted"/>
<evidence type="ECO:0000313" key="1">
    <source>
        <dbReference type="EMBL" id="OPF19644.1"/>
    </source>
</evidence>
<protein>
    <submittedName>
        <fullName evidence="1">Uncharacterized protein</fullName>
    </submittedName>
</protein>
<gene>
    <name evidence="1" type="ORF">B1L04_06905</name>
</gene>
<organism evidence="1 2">
    <name type="scientific">Microcystis aeruginosa KW</name>
    <dbReference type="NCBI Taxonomy" id="1960155"/>
    <lineage>
        <taxon>Bacteria</taxon>
        <taxon>Bacillati</taxon>
        <taxon>Cyanobacteriota</taxon>
        <taxon>Cyanophyceae</taxon>
        <taxon>Oscillatoriophycideae</taxon>
        <taxon>Chroococcales</taxon>
        <taxon>Microcystaceae</taxon>
        <taxon>Microcystis</taxon>
    </lineage>
</organism>
<evidence type="ECO:0000313" key="2">
    <source>
        <dbReference type="Proteomes" id="UP000189835"/>
    </source>
</evidence>
<dbReference type="AlphaFoldDB" id="A0A1V4BYE9"/>